<organism evidence="3 4">
    <name type="scientific">Roseobacter sinensis</name>
    <dbReference type="NCBI Taxonomy" id="2931391"/>
    <lineage>
        <taxon>Bacteria</taxon>
        <taxon>Pseudomonadati</taxon>
        <taxon>Pseudomonadota</taxon>
        <taxon>Alphaproteobacteria</taxon>
        <taxon>Rhodobacterales</taxon>
        <taxon>Roseobacteraceae</taxon>
        <taxon>Roseobacter</taxon>
    </lineage>
</organism>
<dbReference type="InterPro" id="IPR008971">
    <property type="entry name" value="HSP40/DnaJ_pept-bd"/>
</dbReference>
<evidence type="ECO:0000313" key="4">
    <source>
        <dbReference type="Proteomes" id="UP001208690"/>
    </source>
</evidence>
<reference evidence="3 4" key="1">
    <citation type="submission" date="2022-04" db="EMBL/GenBank/DDBJ databases">
        <title>Roseobacter sp. WL0113 is a bacterium isolated from neritic sediment.</title>
        <authorList>
            <person name="Wang L."/>
            <person name="He W."/>
            <person name="Zhang D.-F."/>
        </authorList>
    </citation>
    <scope>NUCLEOTIDE SEQUENCE [LARGE SCALE GENOMIC DNA]</scope>
    <source>
        <strain evidence="3 4">WL0113</strain>
    </source>
</reference>
<dbReference type="PROSITE" id="PS00636">
    <property type="entry name" value="DNAJ_1"/>
    <property type="match status" value="1"/>
</dbReference>
<dbReference type="CDD" id="cd06257">
    <property type="entry name" value="DnaJ"/>
    <property type="match status" value="1"/>
</dbReference>
<gene>
    <name evidence="3" type="ORF">MUB52_08585</name>
</gene>
<dbReference type="InterPro" id="IPR018253">
    <property type="entry name" value="DnaJ_domain_CS"/>
</dbReference>
<dbReference type="InterPro" id="IPR001623">
    <property type="entry name" value="DnaJ_domain"/>
</dbReference>
<dbReference type="Proteomes" id="UP001208690">
    <property type="component" value="Unassembled WGS sequence"/>
</dbReference>
<evidence type="ECO:0000313" key="3">
    <source>
        <dbReference type="EMBL" id="MCV3271482.1"/>
    </source>
</evidence>
<dbReference type="CDD" id="cd10747">
    <property type="entry name" value="DnaJ_C"/>
    <property type="match status" value="1"/>
</dbReference>
<name>A0ABT3BD45_9RHOB</name>
<dbReference type="PROSITE" id="PS50076">
    <property type="entry name" value="DNAJ_2"/>
    <property type="match status" value="1"/>
</dbReference>
<dbReference type="SUPFAM" id="SSF46565">
    <property type="entry name" value="Chaperone J-domain"/>
    <property type="match status" value="1"/>
</dbReference>
<dbReference type="InterPro" id="IPR002939">
    <property type="entry name" value="DnaJ_C"/>
</dbReference>
<dbReference type="Pfam" id="PF01556">
    <property type="entry name" value="DnaJ_C"/>
    <property type="match status" value="1"/>
</dbReference>
<dbReference type="PANTHER" id="PTHR43096">
    <property type="entry name" value="DNAJ HOMOLOG 1, MITOCHONDRIAL-RELATED"/>
    <property type="match status" value="1"/>
</dbReference>
<evidence type="ECO:0000256" key="1">
    <source>
        <dbReference type="ARBA" id="ARBA00023186"/>
    </source>
</evidence>
<dbReference type="Pfam" id="PF00226">
    <property type="entry name" value="DnaJ"/>
    <property type="match status" value="1"/>
</dbReference>
<dbReference type="PANTHER" id="PTHR43096:SF48">
    <property type="entry name" value="CHAPERONE PROTEIN DNAJ"/>
    <property type="match status" value="1"/>
</dbReference>
<keyword evidence="4" id="KW-1185">Reference proteome</keyword>
<dbReference type="EMBL" id="JALIEB010000004">
    <property type="protein sequence ID" value="MCV3271482.1"/>
    <property type="molecule type" value="Genomic_DNA"/>
</dbReference>
<dbReference type="Gene3D" id="1.10.287.110">
    <property type="entry name" value="DnaJ domain"/>
    <property type="match status" value="1"/>
</dbReference>
<proteinExistence type="predicted"/>
<feature type="domain" description="J" evidence="2">
    <location>
        <begin position="5"/>
        <end position="69"/>
    </location>
</feature>
<evidence type="ECO:0000259" key="2">
    <source>
        <dbReference type="PROSITE" id="PS50076"/>
    </source>
</evidence>
<accession>A0ABT3BD45</accession>
<keyword evidence="1" id="KW-0143">Chaperone</keyword>
<sequence>MKFQDYYKILGVERDAAPADIKTAFRKAARKYHPDINPGAEAEARFKEVNEAYEVLGDPERRAAYDELGRAPPQDGARYQPPPDWSGSFSFSGGGPGEHEAFSDFFEALFRRSTDPGDDMRGVAGADSHARIEIALEDAYRGVEKMLTLRTPVVGPEGSIEVQERSIAVRIPKGVAPGQHIRLPGQGAPAPGQRAAGDLFLEVTFAPHPVYRVDGADLFMDLPVAPWEAALGTQVILPTPAGKVDLRIPKNARTGQKLRLKGKGLPGRPAGDIYATLKIVNPDASTPEARAFFEQMARDLPFDPRARLGG</sequence>
<dbReference type="Gene3D" id="2.60.260.20">
    <property type="entry name" value="Urease metallochaperone UreE, N-terminal domain"/>
    <property type="match status" value="2"/>
</dbReference>
<dbReference type="SMART" id="SM00271">
    <property type="entry name" value="DnaJ"/>
    <property type="match status" value="1"/>
</dbReference>
<dbReference type="InterPro" id="IPR036869">
    <property type="entry name" value="J_dom_sf"/>
</dbReference>
<comment type="caution">
    <text evidence="3">The sequence shown here is derived from an EMBL/GenBank/DDBJ whole genome shotgun (WGS) entry which is preliminary data.</text>
</comment>
<protein>
    <submittedName>
        <fullName evidence="3">DnaJ domain-containing protein</fullName>
    </submittedName>
</protein>
<dbReference type="PRINTS" id="PR00625">
    <property type="entry name" value="JDOMAIN"/>
</dbReference>
<dbReference type="SUPFAM" id="SSF49493">
    <property type="entry name" value="HSP40/DnaJ peptide-binding domain"/>
    <property type="match status" value="2"/>
</dbReference>
<dbReference type="RefSeq" id="WP_263843800.1">
    <property type="nucleotide sequence ID" value="NZ_JALIEB010000004.1"/>
</dbReference>